<dbReference type="EMBL" id="MN739271">
    <property type="protein sequence ID" value="QHS96354.1"/>
    <property type="molecule type" value="Genomic_DNA"/>
</dbReference>
<accession>A0A6C0BXU3</accession>
<dbReference type="SUPFAM" id="SSF51161">
    <property type="entry name" value="Trimeric LpxA-like enzymes"/>
    <property type="match status" value="1"/>
</dbReference>
<proteinExistence type="predicted"/>
<protein>
    <recommendedName>
        <fullName evidence="2">Peptidase S74 domain-containing protein</fullName>
    </recommendedName>
</protein>
<evidence type="ECO:0000313" key="1">
    <source>
        <dbReference type="EMBL" id="QHS96354.1"/>
    </source>
</evidence>
<sequence length="1356" mass="148159">MAGIFGGNVSWIPGVDDFKVNYILEGDEAASVFQREVGDSSYVFLGDRNGTDYITKARTFEWGINSIQPDGQIAAAGNMQLPIRWGQNGQVLGVTAGAVDWITPSDVSNLSVSISQFDCTAVTNRDLVGESNYGGVADVANPEARLDVSNLENMQNHYDNFHYVEDDEFGERVAFAGIAGDEIRLSTSLGLFSKAKAVSSMALGWQNTTSLPYSTLIGSNLDLSGHPYYSEQTDFSYGEVVIGTSNKKYEMRPPGKKQRILTIGCGDLSNNSGNPARDDAMFILKDGTSHFTKDVDISGTLNVLKNIRSSGNIEMHGGDGSNKFYSDLLIKNSAEDTKITLDSLYGDIDASGEILAEGGIRTNTLRPISDGDDISFSGGTTAVAYIHNFAKMHFYTGNTLSNNDTIIHHRGISSEDISCSRITIGGLHFPPKTNTERNIDSLGKETGSGGSDTKFVLSADGNGTVMWRDLSSVAIDVSLSQLSDTLFTSREGNQYLLLASNNSNTGTLDDVSGIMVKNLWISNGGDVSNALIEGSIDICKNVLIQGHLEVSGNTDICGNVDICGGVIIAGDVDISENVIIHGGVDISKNVIIDGHVDISENVIIHGGVDINKNVVIDGTADICGNVDISGDVQINGRADISKNVIIGGNVDISGTTYLNDDVRIGTIAEPAVLGVTGNVDISGTLKISNDIEVSGNFFFSKDATRRVQTLDYEDKRLSILGLIKNEVATAIGQSIKTPAGGLMWFAREKAPDNFRVCNGQFFKKTHSLDLRENLANSIAEPWNHEYNGMDEAEWKNKYLINQVIDISQTSATPTFNINVMNSLSRNRLVGDIASIAQSQDISLTFFTTNMDSDICLNFNIRATEDISINLTTSATPPLKEQALPLTTDRRVMNFSLDTFKTSVAASELLNLGISYGGVSHDLSFNMMSLDEAVFHEQYVQLPDLMDKFIRGVDGVDISIGRVETEKLRDHKHISTDHQHDLENIVVDFSHNHDLSYDMHDMSINHHDHSIAMGYVNYSSVVIAKNLSSHVQIDPITNIASAGQNTSDISLLIHPDSIIRHSLTDAQRASTDYTVLSMTASDQGGGELTIAGHTKTVESPDILGIPSDTNMQGNYKFISISGDGFGYDTGKHEYTFPENTLTDASRSYVENACDIIGGSYSNPTHDDIRDEGYPTHLVMLPCISIGIVQGSTDEGVFDYESYSYQNRIRYLENRLDKMDKLMNTTAINIIGPLTYIQKVTNAPSVWEEPTRGAIYESFNYTGFIFNYDDSGNKFYFDFTESTYNLNPPHHRVLHKGVYYDISSSNPSSELDIDTWDDTTSNTFSDTYKVLSVDGDVTIQRYYDTTDISWSFTNPKRK</sequence>
<dbReference type="InterPro" id="IPR011004">
    <property type="entry name" value="Trimer_LpxA-like_sf"/>
</dbReference>
<organism evidence="1">
    <name type="scientific">viral metagenome</name>
    <dbReference type="NCBI Taxonomy" id="1070528"/>
    <lineage>
        <taxon>unclassified sequences</taxon>
        <taxon>metagenomes</taxon>
        <taxon>organismal metagenomes</taxon>
    </lineage>
</organism>
<dbReference type="Gene3D" id="2.160.10.10">
    <property type="entry name" value="Hexapeptide repeat proteins"/>
    <property type="match status" value="2"/>
</dbReference>
<name>A0A6C0BXU3_9ZZZZ</name>
<evidence type="ECO:0008006" key="2">
    <source>
        <dbReference type="Google" id="ProtNLM"/>
    </source>
</evidence>
<reference evidence="1" key="1">
    <citation type="journal article" date="2020" name="Nature">
        <title>Giant virus diversity and host interactions through global metagenomics.</title>
        <authorList>
            <person name="Schulz F."/>
            <person name="Roux S."/>
            <person name="Paez-Espino D."/>
            <person name="Jungbluth S."/>
            <person name="Walsh D.A."/>
            <person name="Denef V.J."/>
            <person name="McMahon K.D."/>
            <person name="Konstantinidis K.T."/>
            <person name="Eloe-Fadrosh E.A."/>
            <person name="Kyrpides N.C."/>
            <person name="Woyke T."/>
        </authorList>
    </citation>
    <scope>NUCLEOTIDE SEQUENCE</scope>
    <source>
        <strain evidence="1">GVMAG-M-3300020166-18</strain>
    </source>
</reference>